<reference evidence="2 3" key="1">
    <citation type="submission" date="2024-03" db="EMBL/GenBank/DDBJ databases">
        <title>Natural products discovery in diverse microorganisms through a two-stage MS feature dereplication strategy.</title>
        <authorList>
            <person name="Zhang R."/>
        </authorList>
    </citation>
    <scope>NUCLEOTIDE SEQUENCE [LARGE SCALE GENOMIC DNA]</scope>
    <source>
        <strain evidence="2 3">18930</strain>
    </source>
</reference>
<keyword evidence="3" id="KW-1185">Reference proteome</keyword>
<dbReference type="Proteomes" id="UP001432000">
    <property type="component" value="Chromosome"/>
</dbReference>
<evidence type="ECO:0000313" key="2">
    <source>
        <dbReference type="EMBL" id="WXG67912.1"/>
    </source>
</evidence>
<evidence type="ECO:0000256" key="1">
    <source>
        <dbReference type="SAM" id="Phobius"/>
    </source>
</evidence>
<organism evidence="2 3">
    <name type="scientific">Rhodococcus sovatensis</name>
    <dbReference type="NCBI Taxonomy" id="1805840"/>
    <lineage>
        <taxon>Bacteria</taxon>
        <taxon>Bacillati</taxon>
        <taxon>Actinomycetota</taxon>
        <taxon>Actinomycetes</taxon>
        <taxon>Mycobacteriales</taxon>
        <taxon>Nocardiaceae</taxon>
        <taxon>Rhodococcus</taxon>
    </lineage>
</organism>
<name>A0ABZ2PIV1_9NOCA</name>
<sequence length="251" mass="25672">MASHGTDPLPTRPYSLELLADLHAGALPESVSAQLWPLVRQDPDAMDVLTALDAVTARLAAAGRGSAQGEPLPPEVAERIDRALAEAAHESGAEATNVVTLVSRKRGVRFAIVAGVAATVALGVVVTAIVVNSATSSDEGAQDLVADAPPADSPSLVVDSDSLDASVAYEVMANRETNDLLESGALPGCLAANGFDSSTSVLGSARVDLDGQRGVMLVLPKPDQETGLTLLAVDTDCGLGHPGVLVRRDID</sequence>
<accession>A0ABZ2PIV1</accession>
<feature type="transmembrane region" description="Helical" evidence="1">
    <location>
        <begin position="110"/>
        <end position="131"/>
    </location>
</feature>
<keyword evidence="1" id="KW-0812">Transmembrane</keyword>
<gene>
    <name evidence="2" type="ORF">WDS16_22240</name>
</gene>
<evidence type="ECO:0008006" key="4">
    <source>
        <dbReference type="Google" id="ProtNLM"/>
    </source>
</evidence>
<protein>
    <recommendedName>
        <fullName evidence="4">Anti-sigma-M factor RsmA</fullName>
    </recommendedName>
</protein>
<keyword evidence="1" id="KW-0472">Membrane</keyword>
<keyword evidence="1" id="KW-1133">Transmembrane helix</keyword>
<dbReference type="RefSeq" id="WP_338887785.1">
    <property type="nucleotide sequence ID" value="NZ_CP147846.1"/>
</dbReference>
<proteinExistence type="predicted"/>
<evidence type="ECO:0000313" key="3">
    <source>
        <dbReference type="Proteomes" id="UP001432000"/>
    </source>
</evidence>
<dbReference type="EMBL" id="CP147846">
    <property type="protein sequence ID" value="WXG67912.1"/>
    <property type="molecule type" value="Genomic_DNA"/>
</dbReference>